<gene>
    <name evidence="2" type="ORF">CUNI_LOCUS11050</name>
</gene>
<reference evidence="2" key="1">
    <citation type="submission" date="2021-04" db="EMBL/GenBank/DDBJ databases">
        <authorList>
            <consortium name="Molecular Ecology Group"/>
        </authorList>
    </citation>
    <scope>NUCLEOTIDE SEQUENCE</scope>
</reference>
<comment type="caution">
    <text evidence="2">The sequence shown here is derived from an EMBL/GenBank/DDBJ whole genome shotgun (WGS) entry which is preliminary data.</text>
</comment>
<keyword evidence="3" id="KW-1185">Reference proteome</keyword>
<dbReference type="Proteomes" id="UP000678393">
    <property type="component" value="Unassembled WGS sequence"/>
</dbReference>
<feature type="region of interest" description="Disordered" evidence="1">
    <location>
        <begin position="1"/>
        <end position="47"/>
    </location>
</feature>
<accession>A0A8S3ZEM7</accession>
<dbReference type="InterPro" id="IPR038915">
    <property type="entry name" value="PRR29-like"/>
</dbReference>
<dbReference type="EMBL" id="CAJHNH020002074">
    <property type="protein sequence ID" value="CAG5125492.1"/>
    <property type="molecule type" value="Genomic_DNA"/>
</dbReference>
<evidence type="ECO:0000313" key="2">
    <source>
        <dbReference type="EMBL" id="CAG5125492.1"/>
    </source>
</evidence>
<proteinExistence type="predicted"/>
<dbReference type="PANTHER" id="PTHR28604">
    <property type="match status" value="1"/>
</dbReference>
<name>A0A8S3ZEM7_9EUPU</name>
<protein>
    <recommendedName>
        <fullName evidence="4">DUF4587 domain-containing protein</fullName>
    </recommendedName>
</protein>
<feature type="compositionally biased region" description="Basic and acidic residues" evidence="1">
    <location>
        <begin position="1"/>
        <end position="13"/>
    </location>
</feature>
<dbReference type="OrthoDB" id="6149869at2759"/>
<evidence type="ECO:0008006" key="4">
    <source>
        <dbReference type="Google" id="ProtNLM"/>
    </source>
</evidence>
<organism evidence="2 3">
    <name type="scientific">Candidula unifasciata</name>
    <dbReference type="NCBI Taxonomy" id="100452"/>
    <lineage>
        <taxon>Eukaryota</taxon>
        <taxon>Metazoa</taxon>
        <taxon>Spiralia</taxon>
        <taxon>Lophotrochozoa</taxon>
        <taxon>Mollusca</taxon>
        <taxon>Gastropoda</taxon>
        <taxon>Heterobranchia</taxon>
        <taxon>Euthyneura</taxon>
        <taxon>Panpulmonata</taxon>
        <taxon>Eupulmonata</taxon>
        <taxon>Stylommatophora</taxon>
        <taxon>Helicina</taxon>
        <taxon>Helicoidea</taxon>
        <taxon>Geomitridae</taxon>
        <taxon>Candidula</taxon>
    </lineage>
</organism>
<evidence type="ECO:0000256" key="1">
    <source>
        <dbReference type="SAM" id="MobiDB-lite"/>
    </source>
</evidence>
<sequence>MATDTESMRESVTRLHMRVVQQKLANERDKLQGPESEASDNGHDDEEIKIRRAVLKRQELLDQIQRAQLAEESPRTRTPRKRFSISSLSRRSLPNFGSNNHYHFGYYGNNRGMAQVKHVIEHQFRPAQPAALPGLTHLPAIQPFPSVVSPVATVQPFAILPHPVTPEVMPLQTLQPAYTWPALAIRDSKSKKDTMFNKGDFMDMMMLQNAQMHHMVMQQMMLHQLPGGSRPWTIPIAEPAAPVALMRPAPSIYHHHIGQPNYSMPPMDYRGGGGNGQMYGRNYNSTIYDDGSNYYHYH</sequence>
<dbReference type="AlphaFoldDB" id="A0A8S3ZEM7"/>
<evidence type="ECO:0000313" key="3">
    <source>
        <dbReference type="Proteomes" id="UP000678393"/>
    </source>
</evidence>
<dbReference type="PANTHER" id="PTHR28604:SF3">
    <property type="match status" value="1"/>
</dbReference>